<dbReference type="SUPFAM" id="SSF103473">
    <property type="entry name" value="MFS general substrate transporter"/>
    <property type="match status" value="1"/>
</dbReference>
<accession>A0A3T0S802</accession>
<evidence type="ECO:0000313" key="1">
    <source>
        <dbReference type="EMBL" id="AZZ39131.1"/>
    </source>
</evidence>
<dbReference type="KEGG" id="aji:C0Z10_04515"/>
<dbReference type="InterPro" id="IPR036259">
    <property type="entry name" value="MFS_trans_sf"/>
</dbReference>
<reference evidence="2" key="1">
    <citation type="submission" date="2017-12" db="EMBL/GenBank/DDBJ databases">
        <title>Whole genome sequencing of Acidipropionibacterium jensenii strains JS279 and JS280.</title>
        <authorList>
            <person name="Deptula P."/>
            <person name="Laine P."/>
            <person name="Smolander O.-P."/>
            <person name="Paulin L."/>
            <person name="Auvinen P."/>
            <person name="Varmanen P."/>
        </authorList>
    </citation>
    <scope>NUCLEOTIDE SEQUENCE [LARGE SCALE GENOMIC DNA]</scope>
    <source>
        <strain evidence="2">JS280</strain>
    </source>
</reference>
<proteinExistence type="predicted"/>
<dbReference type="RefSeq" id="WP_097798590.1">
    <property type="nucleotide sequence ID" value="NZ_CP025570.1"/>
</dbReference>
<sequence>MDDMAAPRRAAPENEEEIAADLKAWRRYSIWVIIGMVVAVIGIGIFGYLAWWSLCDSSLEGCRPGEAATYWGSAVAAAALGSIIGILAQIWLRRTWRLVLMIGLPALVAVLAVVFWFVV</sequence>
<evidence type="ECO:0000313" key="2">
    <source>
        <dbReference type="Proteomes" id="UP000285875"/>
    </source>
</evidence>
<dbReference type="EMBL" id="CP025570">
    <property type="protein sequence ID" value="AZZ39131.1"/>
    <property type="molecule type" value="Genomic_DNA"/>
</dbReference>
<name>A0A3T0S802_9ACTN</name>
<dbReference type="Proteomes" id="UP000285875">
    <property type="component" value="Chromosome"/>
</dbReference>
<gene>
    <name evidence="1" type="ORF">C0Z10_04515</name>
</gene>
<dbReference type="AlphaFoldDB" id="A0A3T0S802"/>
<organism evidence="1 2">
    <name type="scientific">Acidipropionibacterium jensenii</name>
    <dbReference type="NCBI Taxonomy" id="1749"/>
    <lineage>
        <taxon>Bacteria</taxon>
        <taxon>Bacillati</taxon>
        <taxon>Actinomycetota</taxon>
        <taxon>Actinomycetes</taxon>
        <taxon>Propionibacteriales</taxon>
        <taxon>Propionibacteriaceae</taxon>
        <taxon>Acidipropionibacterium</taxon>
    </lineage>
</organism>
<protein>
    <submittedName>
        <fullName evidence="1">Uncharacterized protein</fullName>
    </submittedName>
</protein>